<dbReference type="InterPro" id="IPR011990">
    <property type="entry name" value="TPR-like_helical_dom_sf"/>
</dbReference>
<dbReference type="AlphaFoldDB" id="K5D8T4"/>
<proteinExistence type="predicted"/>
<dbReference type="Gene3D" id="1.25.40.10">
    <property type="entry name" value="Tetratricopeptide repeat domain"/>
    <property type="match status" value="1"/>
</dbReference>
<comment type="caution">
    <text evidence="1">The sequence shown here is derived from an EMBL/GenBank/DDBJ whole genome shotgun (WGS) entry which is preliminary data.</text>
</comment>
<dbReference type="EMBL" id="AMCW01000154">
    <property type="protein sequence ID" value="EKJ99213.1"/>
    <property type="molecule type" value="Genomic_DNA"/>
</dbReference>
<reference evidence="1 2" key="1">
    <citation type="journal article" date="2013" name="Mar. Genomics">
        <title>Expression of sulfatases in Rhodopirellula baltica and the diversity of sulfatases in the genus Rhodopirellula.</title>
        <authorList>
            <person name="Wegner C.E."/>
            <person name="Richter-Heitmann T."/>
            <person name="Klindworth A."/>
            <person name="Klockow C."/>
            <person name="Richter M."/>
            <person name="Achstetter T."/>
            <person name="Glockner F.O."/>
            <person name="Harder J."/>
        </authorList>
    </citation>
    <scope>NUCLEOTIDE SEQUENCE [LARGE SCALE GENOMIC DNA]</scope>
    <source>
        <strain evidence="1 2">SH28</strain>
    </source>
</reference>
<evidence type="ECO:0000313" key="2">
    <source>
        <dbReference type="Proteomes" id="UP000007993"/>
    </source>
</evidence>
<gene>
    <name evidence="1" type="ORF">RBSH_05475</name>
</gene>
<protein>
    <submittedName>
        <fullName evidence="1">Uncharacterized protein</fullName>
    </submittedName>
</protein>
<accession>K5D8T4</accession>
<dbReference type="PATRIC" id="fig|993517.3.peg.5932"/>
<dbReference type="SUPFAM" id="SSF48452">
    <property type="entry name" value="TPR-like"/>
    <property type="match status" value="1"/>
</dbReference>
<dbReference type="Proteomes" id="UP000007993">
    <property type="component" value="Unassembled WGS sequence"/>
</dbReference>
<sequence>MIDWFYDAGTSDDPIVYDDAELESYRLARTHLQNSIRINPNDPTAHALLGNAFAEIDGDAERQLDCYCKSLALDPDDDGIVVARLGWYISNGQLNDALVDLLHLESLDSDHASPMRTHYENAVNGG</sequence>
<name>K5D8T4_RHOBT</name>
<organism evidence="1 2">
    <name type="scientific">Rhodopirellula baltica SH28</name>
    <dbReference type="NCBI Taxonomy" id="993517"/>
    <lineage>
        <taxon>Bacteria</taxon>
        <taxon>Pseudomonadati</taxon>
        <taxon>Planctomycetota</taxon>
        <taxon>Planctomycetia</taxon>
        <taxon>Pirellulales</taxon>
        <taxon>Pirellulaceae</taxon>
        <taxon>Rhodopirellula</taxon>
    </lineage>
</organism>
<evidence type="ECO:0000313" key="1">
    <source>
        <dbReference type="EMBL" id="EKJ99213.1"/>
    </source>
</evidence>